<dbReference type="EMBL" id="QZFU01000013">
    <property type="protein sequence ID" value="RJO78307.1"/>
    <property type="molecule type" value="Genomic_DNA"/>
</dbReference>
<reference evidence="1 2" key="1">
    <citation type="submission" date="2018-09" db="EMBL/GenBank/DDBJ databases">
        <title>YIM PH21274 draft genome.</title>
        <authorList>
            <person name="Miao C."/>
        </authorList>
    </citation>
    <scope>NUCLEOTIDE SEQUENCE [LARGE SCALE GENOMIC DNA]</scope>
    <source>
        <strain evidence="1 2">YIM PH 21724</strain>
    </source>
</reference>
<proteinExistence type="predicted"/>
<evidence type="ECO:0000313" key="1">
    <source>
        <dbReference type="EMBL" id="RJO78307.1"/>
    </source>
</evidence>
<name>A0A3A4KMF1_9NOCA</name>
<accession>A0A3A4KMF1</accession>
<sequence length="100" mass="11108">MLRSSFFRRGAGLIVGVFALGLVTGTGVSDAVTFVDVCVVRQDIQFRQVSDDDWVPWDRVLGVYNSEQECINVGQALADSTKGRYHCQMIRNGGAWALFY</sequence>
<dbReference type="Proteomes" id="UP000266677">
    <property type="component" value="Unassembled WGS sequence"/>
</dbReference>
<comment type="caution">
    <text evidence="1">The sequence shown here is derived from an EMBL/GenBank/DDBJ whole genome shotgun (WGS) entry which is preliminary data.</text>
</comment>
<protein>
    <submittedName>
        <fullName evidence="1">Uncharacterized protein</fullName>
    </submittedName>
</protein>
<organism evidence="1 2">
    <name type="scientific">Nocardia panacis</name>
    <dbReference type="NCBI Taxonomy" id="2340916"/>
    <lineage>
        <taxon>Bacteria</taxon>
        <taxon>Bacillati</taxon>
        <taxon>Actinomycetota</taxon>
        <taxon>Actinomycetes</taxon>
        <taxon>Mycobacteriales</taxon>
        <taxon>Nocardiaceae</taxon>
        <taxon>Nocardia</taxon>
    </lineage>
</organism>
<dbReference type="RefSeq" id="WP_120038570.1">
    <property type="nucleotide sequence ID" value="NZ_QZFU01000013.1"/>
</dbReference>
<keyword evidence="2" id="KW-1185">Reference proteome</keyword>
<evidence type="ECO:0000313" key="2">
    <source>
        <dbReference type="Proteomes" id="UP000266677"/>
    </source>
</evidence>
<dbReference type="AlphaFoldDB" id="A0A3A4KMF1"/>
<gene>
    <name evidence="1" type="ORF">D5S18_05165</name>
</gene>